<name>A0A6J1MUN2_BICAN</name>
<dbReference type="InterPro" id="IPR014756">
    <property type="entry name" value="Ig_E-set"/>
</dbReference>
<proteinExistence type="inferred from homology"/>
<dbReference type="InterPro" id="IPR014752">
    <property type="entry name" value="Arrestin-like_C"/>
</dbReference>
<dbReference type="OrthoDB" id="2333384at2759"/>
<organism evidence="5 6">
    <name type="scientific">Bicyclus anynana</name>
    <name type="common">Squinting bush brown butterfly</name>
    <dbReference type="NCBI Taxonomy" id="110368"/>
    <lineage>
        <taxon>Eukaryota</taxon>
        <taxon>Metazoa</taxon>
        <taxon>Ecdysozoa</taxon>
        <taxon>Arthropoda</taxon>
        <taxon>Hexapoda</taxon>
        <taxon>Insecta</taxon>
        <taxon>Pterygota</taxon>
        <taxon>Neoptera</taxon>
        <taxon>Endopterygota</taxon>
        <taxon>Lepidoptera</taxon>
        <taxon>Glossata</taxon>
        <taxon>Ditrysia</taxon>
        <taxon>Papilionoidea</taxon>
        <taxon>Nymphalidae</taxon>
        <taxon>Satyrinae</taxon>
        <taxon>Satyrini</taxon>
        <taxon>Mycalesina</taxon>
        <taxon>Bicyclus</taxon>
    </lineage>
</organism>
<feature type="region of interest" description="Disordered" evidence="3">
    <location>
        <begin position="412"/>
        <end position="459"/>
    </location>
</feature>
<dbReference type="Pfam" id="PF00339">
    <property type="entry name" value="Arrestin_N"/>
    <property type="match status" value="1"/>
</dbReference>
<dbReference type="Pfam" id="PF02752">
    <property type="entry name" value="Arrestin_C"/>
    <property type="match status" value="1"/>
</dbReference>
<dbReference type="PANTHER" id="PTHR11188">
    <property type="entry name" value="ARRESTIN DOMAIN CONTAINING PROTEIN"/>
    <property type="match status" value="1"/>
</dbReference>
<dbReference type="GO" id="GO:0005737">
    <property type="term" value="C:cytoplasm"/>
    <property type="evidence" value="ECO:0007669"/>
    <property type="project" value="TreeGrafter"/>
</dbReference>
<evidence type="ECO:0000256" key="1">
    <source>
        <dbReference type="ARBA" id="ARBA00005298"/>
    </source>
</evidence>
<dbReference type="InterPro" id="IPR050357">
    <property type="entry name" value="Arrestin_domain-protein"/>
</dbReference>
<dbReference type="GeneID" id="112046810"/>
<sequence length="459" mass="50185">MEPLPGRRFIDGCVVFNGSKSVFYSGQVLEGKLNFELTSPLHIFAIDAVYLGAANVEWTEVQVETYNRVRRNKQLKYIGREEYFKYTQRLSQGPTVLEAGSHSIPLSYQIPFNCPSSFEGEKGQVKYSVTVYIIHHDGVTTDKIEAPFDVIDPMNLNTGSPDIKNPLVMEFDQMVGCQLFCVSKPLAVSVRLPAQGVCPGQSVPVAVAVRNSASVEITKILFQITTRERFRSQQPQSEYEPPEEVLAALRRGPVLGGASAEYVFPLDVPAFLAPNMEHCTLIDIGYFFKVKIKLSGCNEDMEDEAEICIGLVPLGETDLKNHPMPEKLPIGPLPDPNNQPPYTPSNTRTFTPSQSYQHDVQICPPGPIPYPVVANVADAPIFGSKNSPAGPFEIGFRAPDVSVNPTLPHPVPGYPYPGLPQGQAPPYSGLPQGQAPPYSSLPQGQGSYPTSQPSAPPPY</sequence>
<keyword evidence="5" id="KW-1185">Reference proteome</keyword>
<comment type="similarity">
    <text evidence="1">Belongs to the arrestin family.</text>
</comment>
<dbReference type="InterPro" id="IPR011021">
    <property type="entry name" value="Arrestin-like_N"/>
</dbReference>
<feature type="compositionally biased region" description="Polar residues" evidence="3">
    <location>
        <begin position="440"/>
        <end position="453"/>
    </location>
</feature>
<protein>
    <submittedName>
        <fullName evidence="6">Arrestin domain-containing protein 2</fullName>
    </submittedName>
</protein>
<evidence type="ECO:0000259" key="4">
    <source>
        <dbReference type="SMART" id="SM01017"/>
    </source>
</evidence>
<dbReference type="RefSeq" id="XP_023939380.2">
    <property type="nucleotide sequence ID" value="XM_024083612.2"/>
</dbReference>
<evidence type="ECO:0000256" key="2">
    <source>
        <dbReference type="ARBA" id="ARBA00022606"/>
    </source>
</evidence>
<dbReference type="SMART" id="SM01017">
    <property type="entry name" value="Arrestin_C"/>
    <property type="match status" value="1"/>
</dbReference>
<keyword evidence="2" id="KW-0716">Sensory transduction</keyword>
<dbReference type="InterPro" id="IPR011022">
    <property type="entry name" value="Arrestin_C-like"/>
</dbReference>
<dbReference type="PANTHER" id="PTHR11188:SF176">
    <property type="entry name" value="ARRESTIN DOMAIN-CONTAINING PROTEIN 1"/>
    <property type="match status" value="1"/>
</dbReference>
<dbReference type="GO" id="GO:0015031">
    <property type="term" value="P:protein transport"/>
    <property type="evidence" value="ECO:0007669"/>
    <property type="project" value="TreeGrafter"/>
</dbReference>
<evidence type="ECO:0000313" key="6">
    <source>
        <dbReference type="RefSeq" id="XP_023939380.2"/>
    </source>
</evidence>
<evidence type="ECO:0000256" key="3">
    <source>
        <dbReference type="SAM" id="MobiDB-lite"/>
    </source>
</evidence>
<gene>
    <name evidence="6" type="primary">LOC112046810</name>
</gene>
<dbReference type="AlphaFoldDB" id="A0A6J1MUN2"/>
<reference evidence="6" key="1">
    <citation type="submission" date="2025-08" db="UniProtKB">
        <authorList>
            <consortium name="RefSeq"/>
        </authorList>
    </citation>
    <scope>IDENTIFICATION</scope>
</reference>
<evidence type="ECO:0000313" key="5">
    <source>
        <dbReference type="Proteomes" id="UP001652582"/>
    </source>
</evidence>
<dbReference type="Proteomes" id="UP001652582">
    <property type="component" value="Chromosome 17"/>
</dbReference>
<dbReference type="KEGG" id="bany:112046810"/>
<feature type="domain" description="Arrestin C-terminal-like" evidence="4">
    <location>
        <begin position="182"/>
        <end position="314"/>
    </location>
</feature>
<dbReference type="SUPFAM" id="SSF81296">
    <property type="entry name" value="E set domains"/>
    <property type="match status" value="2"/>
</dbReference>
<accession>A0A6J1MUN2</accession>
<dbReference type="Gene3D" id="2.60.40.640">
    <property type="match status" value="2"/>
</dbReference>